<evidence type="ECO:0000259" key="1">
    <source>
        <dbReference type="Pfam" id="PF00501"/>
    </source>
</evidence>
<feature type="domain" description="AMP-binding enzyme C-terminal" evidence="2">
    <location>
        <begin position="436"/>
        <end position="510"/>
    </location>
</feature>
<dbReference type="KEGG" id="sli:Slin_3791"/>
<dbReference type="SUPFAM" id="SSF53474">
    <property type="entry name" value="alpha/beta-Hydrolases"/>
    <property type="match status" value="1"/>
</dbReference>
<dbReference type="Pfam" id="PF00501">
    <property type="entry name" value="AMP-binding"/>
    <property type="match status" value="1"/>
</dbReference>
<dbReference type="GO" id="GO:0043041">
    <property type="term" value="P:amino acid activation for nonribosomal peptide biosynthetic process"/>
    <property type="evidence" value="ECO:0007669"/>
    <property type="project" value="TreeGrafter"/>
</dbReference>
<dbReference type="InterPro" id="IPR029058">
    <property type="entry name" value="AB_hydrolase_fold"/>
</dbReference>
<feature type="domain" description="AMP-dependent synthetase/ligase" evidence="1">
    <location>
        <begin position="35"/>
        <end position="381"/>
    </location>
</feature>
<dbReference type="PANTHER" id="PTHR45527">
    <property type="entry name" value="NONRIBOSOMAL PEPTIDE SYNTHETASE"/>
    <property type="match status" value="1"/>
</dbReference>
<reference evidence="3 4" key="1">
    <citation type="journal article" date="2010" name="Stand. Genomic Sci.">
        <title>Complete genome sequence of Spirosoma linguale type strain (1).</title>
        <authorList>
            <person name="Lail K."/>
            <person name="Sikorski J."/>
            <person name="Saunders E."/>
            <person name="Lapidus A."/>
            <person name="Glavina Del Rio T."/>
            <person name="Copeland A."/>
            <person name="Tice H."/>
            <person name="Cheng J.-F."/>
            <person name="Lucas S."/>
            <person name="Nolan M."/>
            <person name="Bruce D."/>
            <person name="Goodwin L."/>
            <person name="Pitluck S."/>
            <person name="Ivanova N."/>
            <person name="Mavromatis K."/>
            <person name="Ovchinnikova G."/>
            <person name="Pati A."/>
            <person name="Chen A."/>
            <person name="Palaniappan K."/>
            <person name="Land M."/>
            <person name="Hauser L."/>
            <person name="Chang Y.-J."/>
            <person name="Jeffries C.D."/>
            <person name="Chain P."/>
            <person name="Brettin T."/>
            <person name="Detter J.C."/>
            <person name="Schuetze A."/>
            <person name="Rohde M."/>
            <person name="Tindall B.J."/>
            <person name="Goeker M."/>
            <person name="Bristow J."/>
            <person name="Eisen J.A."/>
            <person name="Markowitz V."/>
            <person name="Hugenholtz P."/>
            <person name="Kyrpides N.C."/>
            <person name="Klenk H.-P."/>
            <person name="Chen F."/>
        </authorList>
    </citation>
    <scope>NUCLEOTIDE SEQUENCE [LARGE SCALE GENOMIC DNA]</scope>
    <source>
        <strain evidence="4">ATCC 33905 / DSM 74 / LMG 10896 / Claus 1</strain>
    </source>
</reference>
<protein>
    <submittedName>
        <fullName evidence="3">AMP-dependent synthetase and ligase</fullName>
    </submittedName>
</protein>
<dbReference type="InterPro" id="IPR025110">
    <property type="entry name" value="AMP-bd_C"/>
</dbReference>
<gene>
    <name evidence="3" type="ordered locus">Slin_3791</name>
</gene>
<proteinExistence type="predicted"/>
<evidence type="ECO:0000259" key="2">
    <source>
        <dbReference type="Pfam" id="PF13193"/>
    </source>
</evidence>
<sequence length="867" mass="96751">MLPVPALDYQGPTTLPYTPLPEDYLTLPLFTLFIRQVRQRPDKLAIWDGVAGYTYHQLGQYSGRIAQTLGQLKHRQQQPIGIWLENDRQFIAVMLAALAVGRPYVAFDVTMPLAYNLALAKQANIGDMISIAAHKADLQTLEAPVLYLDILPEGGSSSCFQPTATGDSLAYIIYTSGTTGTPKGVYQNQRNLLHDVSQYIDSIHLSAHDRLSLLYSPTVNGALRDIFGTLLTGATLYIRNLRHHGLASLAAFITTYQLTIYHSVPSIFRAFLLTAGSQTFPSVRLVYLAGDRIVNQDVESYKRHFLPHAFLYIGIGSTENATIYRQWFVTHTTRIGDEPLPVGYAVADRRMYLQSTDGSPTPLGETGEIVVESAFMALGYWQNPALTQATFTQTESGRQFRTGDLGRIRPDGLLEFIGRKDRQIKVAGHRIELAAVEAVIRQIPWVQDTVVIGRPVASEYVLVAYLVSRTPSPAMDQAALLEYCRARLPVYMVPKHWESIAEIPLLANFKVDLSALRRLDAQRTLQVNASSSVTPANGSAMTTAGIKRVLKEAWCATGAGLPTAYERNESWRSGGGSSLDAVAFLLKLEAALNVQIPSEWIHSQMIPLALEKQLLKRVGLMPEPLVSSVSRPVIYFFSAFDGLGPGSVELLRDLQTWGEVNLISYPDVTALRFFDIDFESYIATLMIQIASLPPAQVIIGVCSGTYPAHEVARRLYQPSGTSPALVLVDYFAPGQQPITKFATQGLVGLWRSIRSKSPYQLLQAFSRRFLPNRVYRQLKQYHQQDPRRAYKVLERTVRLAFLPQQVYLLRMSENHLDADLGWEGYCGALIIKSFSFSHRGMLRDANHRRILVDSLRHIESEHQVSVR</sequence>
<dbReference type="EMBL" id="CP001769">
    <property type="protein sequence ID" value="ADB39786.1"/>
    <property type="molecule type" value="Genomic_DNA"/>
</dbReference>
<dbReference type="GO" id="GO:0044550">
    <property type="term" value="P:secondary metabolite biosynthetic process"/>
    <property type="evidence" value="ECO:0007669"/>
    <property type="project" value="TreeGrafter"/>
</dbReference>
<accession>D2QC51</accession>
<dbReference type="Pfam" id="PF13193">
    <property type="entry name" value="AMP-binding_C"/>
    <property type="match status" value="1"/>
</dbReference>
<dbReference type="GO" id="GO:0031177">
    <property type="term" value="F:phosphopantetheine binding"/>
    <property type="evidence" value="ECO:0007669"/>
    <property type="project" value="TreeGrafter"/>
</dbReference>
<name>D2QC51_SPILD</name>
<dbReference type="SUPFAM" id="SSF56801">
    <property type="entry name" value="Acetyl-CoA synthetase-like"/>
    <property type="match status" value="1"/>
</dbReference>
<dbReference type="Gene3D" id="3.40.50.12780">
    <property type="entry name" value="N-terminal domain of ligase-like"/>
    <property type="match status" value="1"/>
</dbReference>
<dbReference type="PROSITE" id="PS00455">
    <property type="entry name" value="AMP_BINDING"/>
    <property type="match status" value="1"/>
</dbReference>
<dbReference type="Gene3D" id="3.30.300.30">
    <property type="match status" value="1"/>
</dbReference>
<dbReference type="Proteomes" id="UP000002028">
    <property type="component" value="Chromosome"/>
</dbReference>
<keyword evidence="4" id="KW-1185">Reference proteome</keyword>
<evidence type="ECO:0000313" key="3">
    <source>
        <dbReference type="EMBL" id="ADB39786.1"/>
    </source>
</evidence>
<dbReference type="eggNOG" id="COG1020">
    <property type="taxonomic scope" value="Bacteria"/>
</dbReference>
<dbReference type="InterPro" id="IPR045851">
    <property type="entry name" value="AMP-bd_C_sf"/>
</dbReference>
<dbReference type="AlphaFoldDB" id="D2QC51"/>
<organism evidence="3 4">
    <name type="scientific">Spirosoma linguale (strain ATCC 33905 / DSM 74 / LMG 10896 / Claus 1)</name>
    <dbReference type="NCBI Taxonomy" id="504472"/>
    <lineage>
        <taxon>Bacteria</taxon>
        <taxon>Pseudomonadati</taxon>
        <taxon>Bacteroidota</taxon>
        <taxon>Cytophagia</taxon>
        <taxon>Cytophagales</taxon>
        <taxon>Cytophagaceae</taxon>
        <taxon>Spirosoma</taxon>
    </lineage>
</organism>
<keyword evidence="3" id="KW-0436">Ligase</keyword>
<dbReference type="InterPro" id="IPR042099">
    <property type="entry name" value="ANL_N_sf"/>
</dbReference>
<dbReference type="HOGENOM" id="CLU_338820_0_0_10"/>
<evidence type="ECO:0000313" key="4">
    <source>
        <dbReference type="Proteomes" id="UP000002028"/>
    </source>
</evidence>
<dbReference type="GO" id="GO:0005737">
    <property type="term" value="C:cytoplasm"/>
    <property type="evidence" value="ECO:0007669"/>
    <property type="project" value="TreeGrafter"/>
</dbReference>
<dbReference type="PANTHER" id="PTHR45527:SF1">
    <property type="entry name" value="FATTY ACID SYNTHASE"/>
    <property type="match status" value="1"/>
</dbReference>
<dbReference type="InterPro" id="IPR000873">
    <property type="entry name" value="AMP-dep_synth/lig_dom"/>
</dbReference>
<dbReference type="Gene3D" id="3.40.50.1820">
    <property type="entry name" value="alpha/beta hydrolase"/>
    <property type="match status" value="1"/>
</dbReference>
<dbReference type="GO" id="GO:0016874">
    <property type="term" value="F:ligase activity"/>
    <property type="evidence" value="ECO:0007669"/>
    <property type="project" value="UniProtKB-KW"/>
</dbReference>
<dbReference type="InterPro" id="IPR020845">
    <property type="entry name" value="AMP-binding_CS"/>
</dbReference>
<dbReference type="STRING" id="504472.Slin_3791"/>